<evidence type="ECO:0000256" key="3">
    <source>
        <dbReference type="ARBA" id="ARBA00023015"/>
    </source>
</evidence>
<reference evidence="6 7" key="1">
    <citation type="journal article" date="2020" name="Nat. Food">
        <title>A phased Vanilla planifolia genome enables genetic improvement of flavour and production.</title>
        <authorList>
            <person name="Hasing T."/>
            <person name="Tang H."/>
            <person name="Brym M."/>
            <person name="Khazi F."/>
            <person name="Huang T."/>
            <person name="Chambers A.H."/>
        </authorList>
    </citation>
    <scope>NUCLEOTIDE SEQUENCE [LARGE SCALE GENOMIC DNA]</scope>
    <source>
        <tissue evidence="6">Leaf</tissue>
    </source>
</reference>
<keyword evidence="3" id="KW-0805">Transcription regulation</keyword>
<dbReference type="AlphaFoldDB" id="A0A835UD23"/>
<evidence type="ECO:0000313" key="7">
    <source>
        <dbReference type="Proteomes" id="UP000639772"/>
    </source>
</evidence>
<accession>A0A835UD23</accession>
<dbReference type="OrthoDB" id="9982951at2759"/>
<comment type="caution">
    <text evidence="6">The sequence shown here is derived from an EMBL/GenBank/DDBJ whole genome shotgun (WGS) entry which is preliminary data.</text>
</comment>
<dbReference type="PANTHER" id="PTHR12691:SF10">
    <property type="entry name" value="MEDIATOR OF RNA POLYMERASE II TRANSCRIPTION SUBUNIT 23"/>
    <property type="match status" value="1"/>
</dbReference>
<evidence type="ECO:0000256" key="1">
    <source>
        <dbReference type="ARBA" id="ARBA00004123"/>
    </source>
</evidence>
<comment type="subcellular location">
    <subcellularLocation>
        <location evidence="1">Nucleus</location>
    </subcellularLocation>
</comment>
<dbReference type="GO" id="GO:0010628">
    <property type="term" value="P:positive regulation of gene expression"/>
    <property type="evidence" value="ECO:0007669"/>
    <property type="project" value="TreeGrafter"/>
</dbReference>
<keyword evidence="5" id="KW-0539">Nucleus</keyword>
<protein>
    <submittedName>
        <fullName evidence="6">Uncharacterized protein</fullName>
    </submittedName>
</protein>
<evidence type="ECO:0000256" key="2">
    <source>
        <dbReference type="ARBA" id="ARBA00010222"/>
    </source>
</evidence>
<sequence length="183" mass="21040">MDPSWAQDNTSTDHRKVPFNALTQFFKAVYWLDAKYAGGTLSPSNLPHEWLESTHTIIKHLRPVTSIAMMRIAFRIMSPLLPRLAFARPLFMKAALIIIKAQQIHQILLHTLIVDQSWSLVKEIFDGFGLSWGRESLSCSRTRKKRSIQHGGSATQQWDTVLRDSVPHEDRKIDDAFHHPFVK</sequence>
<dbReference type="InterPro" id="IPR021629">
    <property type="entry name" value="Mediator_Med23"/>
</dbReference>
<evidence type="ECO:0000256" key="5">
    <source>
        <dbReference type="ARBA" id="ARBA00023242"/>
    </source>
</evidence>
<evidence type="ECO:0000313" key="6">
    <source>
        <dbReference type="EMBL" id="KAG0456730.1"/>
    </source>
</evidence>
<dbReference type="EMBL" id="JADCNM010000013">
    <property type="protein sequence ID" value="KAG0456730.1"/>
    <property type="molecule type" value="Genomic_DNA"/>
</dbReference>
<gene>
    <name evidence="6" type="ORF">HPP92_024518</name>
</gene>
<evidence type="ECO:0000256" key="4">
    <source>
        <dbReference type="ARBA" id="ARBA00023163"/>
    </source>
</evidence>
<keyword evidence="4" id="KW-0804">Transcription</keyword>
<comment type="similarity">
    <text evidence="2">Belongs to the Mediator complex subunit 23 family.</text>
</comment>
<proteinExistence type="inferred from homology"/>
<dbReference type="GO" id="GO:0016592">
    <property type="term" value="C:mediator complex"/>
    <property type="evidence" value="ECO:0007669"/>
    <property type="project" value="TreeGrafter"/>
</dbReference>
<dbReference type="GO" id="GO:0006357">
    <property type="term" value="P:regulation of transcription by RNA polymerase II"/>
    <property type="evidence" value="ECO:0007669"/>
    <property type="project" value="TreeGrafter"/>
</dbReference>
<dbReference type="PANTHER" id="PTHR12691">
    <property type="entry name" value="MEDIATOR OF RNA POLYMERASE II TRANSCRIPTION SUBUNIT 23"/>
    <property type="match status" value="1"/>
</dbReference>
<dbReference type="Proteomes" id="UP000639772">
    <property type="component" value="Chromosome 13"/>
</dbReference>
<dbReference type="GO" id="GO:0005667">
    <property type="term" value="C:transcription regulator complex"/>
    <property type="evidence" value="ECO:0007669"/>
    <property type="project" value="TreeGrafter"/>
</dbReference>
<organism evidence="6 7">
    <name type="scientific">Vanilla planifolia</name>
    <name type="common">Vanilla</name>
    <dbReference type="NCBI Taxonomy" id="51239"/>
    <lineage>
        <taxon>Eukaryota</taxon>
        <taxon>Viridiplantae</taxon>
        <taxon>Streptophyta</taxon>
        <taxon>Embryophyta</taxon>
        <taxon>Tracheophyta</taxon>
        <taxon>Spermatophyta</taxon>
        <taxon>Magnoliopsida</taxon>
        <taxon>Liliopsida</taxon>
        <taxon>Asparagales</taxon>
        <taxon>Orchidaceae</taxon>
        <taxon>Vanilloideae</taxon>
        <taxon>Vanilleae</taxon>
        <taxon>Vanilla</taxon>
    </lineage>
</organism>
<name>A0A835UD23_VANPL</name>